<organism evidence="2 3">
    <name type="scientific">Halobacterium litoreum</name>
    <dbReference type="NCBI Taxonomy" id="2039234"/>
    <lineage>
        <taxon>Archaea</taxon>
        <taxon>Methanobacteriati</taxon>
        <taxon>Methanobacteriota</taxon>
        <taxon>Stenosarchaea group</taxon>
        <taxon>Halobacteria</taxon>
        <taxon>Halobacteriales</taxon>
        <taxon>Halobacteriaceae</taxon>
        <taxon>Halobacterium</taxon>
    </lineage>
</organism>
<name>A0ABD5NE85_9EURY</name>
<sequence>MSKIRPAELDSRPDGDDTFLLDIRPRDDYRAGHVDGSHNVPVYDDLRSGDDDALRDALDDVPRDREVVTICKMGIVAKRATRVLDAEGYDAATLSGGMSGWRGYQKGTLGYRLRSILWKLF</sequence>
<evidence type="ECO:0000259" key="1">
    <source>
        <dbReference type="PROSITE" id="PS50206"/>
    </source>
</evidence>
<dbReference type="EMBL" id="JBHRWN010000002">
    <property type="protein sequence ID" value="MFC3477208.1"/>
    <property type="molecule type" value="Genomic_DNA"/>
</dbReference>
<dbReference type="InterPro" id="IPR050229">
    <property type="entry name" value="GlpE_sulfurtransferase"/>
</dbReference>
<comment type="caution">
    <text evidence="2">The sequence shown here is derived from an EMBL/GenBank/DDBJ whole genome shotgun (WGS) entry which is preliminary data.</text>
</comment>
<dbReference type="PANTHER" id="PTHR43031">
    <property type="entry name" value="FAD-DEPENDENT OXIDOREDUCTASE"/>
    <property type="match status" value="1"/>
</dbReference>
<keyword evidence="3" id="KW-1185">Reference proteome</keyword>
<reference evidence="2 3" key="1">
    <citation type="journal article" date="2019" name="Int. J. Syst. Evol. Microbiol.">
        <title>The Global Catalogue of Microorganisms (GCM) 10K type strain sequencing project: providing services to taxonomists for standard genome sequencing and annotation.</title>
        <authorList>
            <consortium name="The Broad Institute Genomics Platform"/>
            <consortium name="The Broad Institute Genome Sequencing Center for Infectious Disease"/>
            <person name="Wu L."/>
            <person name="Ma J."/>
        </authorList>
    </citation>
    <scope>NUCLEOTIDE SEQUENCE [LARGE SCALE GENOMIC DNA]</scope>
    <source>
        <strain evidence="2 3">CGMCC 1.12562</strain>
    </source>
</reference>
<dbReference type="SMART" id="SM00450">
    <property type="entry name" value="RHOD"/>
    <property type="match status" value="1"/>
</dbReference>
<dbReference type="PANTHER" id="PTHR43031:SF16">
    <property type="entry name" value="OXIDOREDUCTASE"/>
    <property type="match status" value="1"/>
</dbReference>
<dbReference type="Proteomes" id="UP001595660">
    <property type="component" value="Unassembled WGS sequence"/>
</dbReference>
<dbReference type="Gene3D" id="3.40.250.10">
    <property type="entry name" value="Rhodanese-like domain"/>
    <property type="match status" value="1"/>
</dbReference>
<dbReference type="InterPro" id="IPR036873">
    <property type="entry name" value="Rhodanese-like_dom_sf"/>
</dbReference>
<evidence type="ECO:0000313" key="3">
    <source>
        <dbReference type="Proteomes" id="UP001595660"/>
    </source>
</evidence>
<dbReference type="InterPro" id="IPR001763">
    <property type="entry name" value="Rhodanese-like_dom"/>
</dbReference>
<accession>A0ABD5NE85</accession>
<dbReference type="Pfam" id="PF00581">
    <property type="entry name" value="Rhodanese"/>
    <property type="match status" value="1"/>
</dbReference>
<evidence type="ECO:0000313" key="2">
    <source>
        <dbReference type="EMBL" id="MFC3477208.1"/>
    </source>
</evidence>
<dbReference type="CDD" id="cd00158">
    <property type="entry name" value="RHOD"/>
    <property type="match status" value="1"/>
</dbReference>
<proteinExistence type="predicted"/>
<dbReference type="SUPFAM" id="SSF52821">
    <property type="entry name" value="Rhodanese/Cell cycle control phosphatase"/>
    <property type="match status" value="1"/>
</dbReference>
<dbReference type="AlphaFoldDB" id="A0ABD5NE85"/>
<feature type="domain" description="Rhodanese" evidence="1">
    <location>
        <begin position="14"/>
        <end position="106"/>
    </location>
</feature>
<gene>
    <name evidence="2" type="ORF">ACFOKC_05670</name>
</gene>
<dbReference type="RefSeq" id="WP_232571659.1">
    <property type="nucleotide sequence ID" value="NZ_CP089466.1"/>
</dbReference>
<dbReference type="PROSITE" id="PS50206">
    <property type="entry name" value="RHODANESE_3"/>
    <property type="match status" value="1"/>
</dbReference>
<protein>
    <submittedName>
        <fullName evidence="2">Rhodanese-like domain-containing protein</fullName>
    </submittedName>
</protein>
<dbReference type="GeneID" id="69116867"/>